<gene>
    <name evidence="1" type="ORF">AB5J49_29885</name>
</gene>
<dbReference type="RefSeq" id="WP_369171943.1">
    <property type="nucleotide sequence ID" value="NZ_CP163439.1"/>
</dbReference>
<dbReference type="EMBL" id="CP163439">
    <property type="protein sequence ID" value="XDQ37207.1"/>
    <property type="molecule type" value="Genomic_DNA"/>
</dbReference>
<name>A0AB39Q4H5_9ACTN</name>
<dbReference type="AlphaFoldDB" id="A0AB39Q4H5"/>
<proteinExistence type="predicted"/>
<reference evidence="1" key="1">
    <citation type="submission" date="2024-07" db="EMBL/GenBank/DDBJ databases">
        <authorList>
            <person name="Yu S.T."/>
        </authorList>
    </citation>
    <scope>NUCLEOTIDE SEQUENCE</scope>
    <source>
        <strain evidence="1">R28</strain>
    </source>
</reference>
<sequence>MRDRLASLKYPAARVHRMPDFSGEPVARLDLRVGAEHLALEVTDIDSGVLVRSFGAPLGVSVTEVRLKPQLDTPTS</sequence>
<accession>A0AB39Q4H5</accession>
<organism evidence="1">
    <name type="scientific">Streptomyces sp. R28</name>
    <dbReference type="NCBI Taxonomy" id="3238628"/>
    <lineage>
        <taxon>Bacteria</taxon>
        <taxon>Bacillati</taxon>
        <taxon>Actinomycetota</taxon>
        <taxon>Actinomycetes</taxon>
        <taxon>Kitasatosporales</taxon>
        <taxon>Streptomycetaceae</taxon>
        <taxon>Streptomyces</taxon>
    </lineage>
</organism>
<protein>
    <submittedName>
        <fullName evidence="1">Uncharacterized protein</fullName>
    </submittedName>
</protein>
<evidence type="ECO:0000313" key="1">
    <source>
        <dbReference type="EMBL" id="XDQ37207.1"/>
    </source>
</evidence>